<keyword evidence="4 8" id="KW-0808">Transferase</keyword>
<dbReference type="InterPro" id="IPR044878">
    <property type="entry name" value="UbiA_sf"/>
</dbReference>
<dbReference type="GO" id="GO:0042371">
    <property type="term" value="P:vitamin K biosynthetic process"/>
    <property type="evidence" value="ECO:0007669"/>
    <property type="project" value="TreeGrafter"/>
</dbReference>
<evidence type="ECO:0000256" key="6">
    <source>
        <dbReference type="ARBA" id="ARBA00022989"/>
    </source>
</evidence>
<evidence type="ECO:0000256" key="4">
    <source>
        <dbReference type="ARBA" id="ARBA00022679"/>
    </source>
</evidence>
<feature type="transmembrane region" description="Helical" evidence="8">
    <location>
        <begin position="104"/>
        <end position="122"/>
    </location>
</feature>
<comment type="caution">
    <text evidence="10">The sequence shown here is derived from an EMBL/GenBank/DDBJ whole genome shotgun (WGS) entry which is preliminary data.</text>
</comment>
<comment type="catalytic activity">
    <reaction evidence="8">
        <text>an all-trans-polyprenyl diphosphate + 1,4-dihydroxy-2-naphthoate + H(+) = a 2-demethylmenaquinol + CO2 + diphosphate</text>
        <dbReference type="Rhea" id="RHEA:26478"/>
        <dbReference type="Rhea" id="RHEA-COMP:9563"/>
        <dbReference type="Rhea" id="RHEA-COMP:9564"/>
        <dbReference type="ChEBI" id="CHEBI:11173"/>
        <dbReference type="ChEBI" id="CHEBI:15378"/>
        <dbReference type="ChEBI" id="CHEBI:16526"/>
        <dbReference type="ChEBI" id="CHEBI:33019"/>
        <dbReference type="ChEBI" id="CHEBI:55437"/>
        <dbReference type="ChEBI" id="CHEBI:58914"/>
        <dbReference type="EC" id="2.5.1.74"/>
    </reaction>
</comment>
<evidence type="ECO:0000256" key="1">
    <source>
        <dbReference type="ARBA" id="ARBA00004141"/>
    </source>
</evidence>
<keyword evidence="3 8" id="KW-1003">Cell membrane</keyword>
<dbReference type="Gene3D" id="1.10.357.140">
    <property type="entry name" value="UbiA prenyltransferase"/>
    <property type="match status" value="1"/>
</dbReference>
<accession>A0A0M2ST84</accession>
<proteinExistence type="inferred from homology"/>
<feature type="transmembrane region" description="Helical" evidence="8">
    <location>
        <begin position="182"/>
        <end position="202"/>
    </location>
</feature>
<evidence type="ECO:0000313" key="10">
    <source>
        <dbReference type="EMBL" id="KKK36207.1"/>
    </source>
</evidence>
<feature type="transmembrane region" description="Helical" evidence="8">
    <location>
        <begin position="288"/>
        <end position="308"/>
    </location>
</feature>
<dbReference type="AlphaFoldDB" id="A0A0M2ST84"/>
<dbReference type="GO" id="GO:0046428">
    <property type="term" value="F:1,4-dihydroxy-2-naphthoate polyprenyltransferase activity"/>
    <property type="evidence" value="ECO:0007669"/>
    <property type="project" value="UniProtKB-UniRule"/>
</dbReference>
<dbReference type="InterPro" id="IPR004657">
    <property type="entry name" value="MenA"/>
</dbReference>
<dbReference type="InterPro" id="IPR026046">
    <property type="entry name" value="UBIAD1"/>
</dbReference>
<name>A0A0M2ST84_9BACI</name>
<dbReference type="HAMAP" id="MF_01937">
    <property type="entry name" value="MenA_1"/>
    <property type="match status" value="1"/>
</dbReference>
<dbReference type="PANTHER" id="PTHR13929:SF0">
    <property type="entry name" value="UBIA PRENYLTRANSFERASE DOMAIN-CONTAINING PROTEIN 1"/>
    <property type="match status" value="1"/>
</dbReference>
<dbReference type="Proteomes" id="UP000034166">
    <property type="component" value="Unassembled WGS sequence"/>
</dbReference>
<reference evidence="10 11" key="1">
    <citation type="submission" date="2015-04" db="EMBL/GenBank/DDBJ databases">
        <title>Taxonomic description and genome sequence of Bacillus campisalis sp. nov., a novel member of the genus Bacillus isolated from solar saltern.</title>
        <authorList>
            <person name="Mathan Kumar R."/>
            <person name="Kaur G."/>
            <person name="Kumar A."/>
            <person name="Singh N.K."/>
            <person name="Kaur N."/>
            <person name="Kumar N."/>
            <person name="Mayilraj S."/>
        </authorList>
    </citation>
    <scope>NUCLEOTIDE SEQUENCE [LARGE SCALE GENOMIC DNA]</scope>
    <source>
        <strain evidence="10 11">SA2-6</strain>
    </source>
</reference>
<evidence type="ECO:0000313" key="11">
    <source>
        <dbReference type="Proteomes" id="UP000034166"/>
    </source>
</evidence>
<dbReference type="CDD" id="cd13962">
    <property type="entry name" value="PT_UbiA_UBIAD1"/>
    <property type="match status" value="1"/>
</dbReference>
<dbReference type="EC" id="2.5.1.74" evidence="8 9"/>
<dbReference type="EMBL" id="LAYY01000037">
    <property type="protein sequence ID" value="KKK36207.1"/>
    <property type="molecule type" value="Genomic_DNA"/>
</dbReference>
<dbReference type="RefSeq" id="WP_046525628.1">
    <property type="nucleotide sequence ID" value="NZ_LAYY01000037.1"/>
</dbReference>
<dbReference type="InterPro" id="IPR000537">
    <property type="entry name" value="UbiA_prenyltransferase"/>
</dbReference>
<keyword evidence="5 8" id="KW-0812">Transmembrane</keyword>
<dbReference type="OrthoDB" id="9767568at2"/>
<dbReference type="Pfam" id="PF01040">
    <property type="entry name" value="UbiA"/>
    <property type="match status" value="1"/>
</dbReference>
<dbReference type="FunFam" id="1.10.357.140:FF:000007">
    <property type="entry name" value="1,4-dihydroxy-2-naphthoate octaprenyltransferase"/>
    <property type="match status" value="1"/>
</dbReference>
<keyword evidence="11" id="KW-1185">Reference proteome</keyword>
<feature type="transmembrane region" description="Helical" evidence="8">
    <location>
        <begin position="231"/>
        <end position="257"/>
    </location>
</feature>
<evidence type="ECO:0000256" key="3">
    <source>
        <dbReference type="ARBA" id="ARBA00022475"/>
    </source>
</evidence>
<gene>
    <name evidence="8" type="primary">menA</name>
    <name evidence="10" type="ORF">WQ57_20565</name>
</gene>
<keyword evidence="6 8" id="KW-1133">Transmembrane helix</keyword>
<dbReference type="NCBIfam" id="NF004749">
    <property type="entry name" value="PRK06080.1-1"/>
    <property type="match status" value="1"/>
</dbReference>
<evidence type="ECO:0000256" key="8">
    <source>
        <dbReference type="HAMAP-Rule" id="MF_01937"/>
    </source>
</evidence>
<dbReference type="NCBIfam" id="TIGR00751">
    <property type="entry name" value="menA"/>
    <property type="match status" value="1"/>
</dbReference>
<dbReference type="GO" id="GO:0009234">
    <property type="term" value="P:menaquinone biosynthetic process"/>
    <property type="evidence" value="ECO:0007669"/>
    <property type="project" value="UniProtKB-UniRule"/>
</dbReference>
<evidence type="ECO:0000256" key="5">
    <source>
        <dbReference type="ARBA" id="ARBA00022692"/>
    </source>
</evidence>
<comment type="subcellular location">
    <subcellularLocation>
        <location evidence="8">Cell membrane</location>
        <topology evidence="8">Multi-pass membrane protein</topology>
    </subcellularLocation>
    <subcellularLocation>
        <location evidence="1">Membrane</location>
        <topology evidence="1">Multi-pass membrane protein</topology>
    </subcellularLocation>
</comment>
<dbReference type="UniPathway" id="UPA00079">
    <property type="reaction ID" value="UER00168"/>
</dbReference>
<organism evidence="10 11">
    <name type="scientific">Mesobacillus campisalis</name>
    <dbReference type="NCBI Taxonomy" id="1408103"/>
    <lineage>
        <taxon>Bacteria</taxon>
        <taxon>Bacillati</taxon>
        <taxon>Bacillota</taxon>
        <taxon>Bacilli</taxon>
        <taxon>Bacillales</taxon>
        <taxon>Bacillaceae</taxon>
        <taxon>Mesobacillus</taxon>
    </lineage>
</organism>
<evidence type="ECO:0000256" key="9">
    <source>
        <dbReference type="NCBIfam" id="TIGR00751"/>
    </source>
</evidence>
<feature type="transmembrane region" description="Helical" evidence="8">
    <location>
        <begin position="53"/>
        <end position="72"/>
    </location>
</feature>
<protein>
    <recommendedName>
        <fullName evidence="8 9">1,4-dihydroxy-2-naphthoate octaprenyltransferase</fullName>
        <shortName evidence="8">DHNA-octaprenyltransferase</shortName>
        <ecNumber evidence="8 9">2.5.1.74</ecNumber>
    </recommendedName>
</protein>
<feature type="transmembrane region" description="Helical" evidence="8">
    <location>
        <begin position="128"/>
        <end position="144"/>
    </location>
</feature>
<dbReference type="PANTHER" id="PTHR13929">
    <property type="entry name" value="1,4-DIHYDROXY-2-NAPHTHOATE OCTAPRENYLTRANSFERASE"/>
    <property type="match status" value="1"/>
</dbReference>
<evidence type="ECO:0000256" key="2">
    <source>
        <dbReference type="ARBA" id="ARBA00022428"/>
    </source>
</evidence>
<comment type="pathway">
    <text evidence="8">Quinol/quinone metabolism; menaquinone biosynthesis; menaquinol from 1,4-dihydroxy-2-naphthoate: step 1/2.</text>
</comment>
<dbReference type="PATRIC" id="fig|1408103.3.peg.4525"/>
<keyword evidence="2 8" id="KW-0474">Menaquinone biosynthesis</keyword>
<comment type="function">
    <text evidence="8">Conversion of 1,4-dihydroxy-2-naphthoate (DHNA) to demethylmenaquinone (DMK).</text>
</comment>
<evidence type="ECO:0000256" key="7">
    <source>
        <dbReference type="ARBA" id="ARBA00023136"/>
    </source>
</evidence>
<comment type="similarity">
    <text evidence="8">Belongs to the MenA family. Type 1 subfamily.</text>
</comment>
<sequence>MQTPLQPGTAPIARDQGLQKWWQLTRPHTLTAAFAPVLLGTALAIEVTDINMLLFLAMLIASLLIQAATNMFNEYYDYKRGLDTEDSIGIGGAIVRNGIKPGTVLGLALGLYGISILIGIYICMNTSWWLAAVGLVSMLIGYLYTGGPWPIAYTPFGELFAGFFMGMLIILIAFYIQTGTVTATSVIVALPSFILVGAILLANNIRDFDGDKEFGRKTLAILVGKKNAVKLLAGMFIVSYLWILVLILAGTLTPWLALAALSLPKAKAAIEGFRLGSNPLEMMPAMKATAQTNTIFALLLSIGLFISYL</sequence>
<dbReference type="GO" id="GO:0005886">
    <property type="term" value="C:plasma membrane"/>
    <property type="evidence" value="ECO:0007669"/>
    <property type="project" value="UniProtKB-SubCell"/>
</dbReference>
<keyword evidence="7 8" id="KW-0472">Membrane</keyword>
<dbReference type="PIRSF" id="PIRSF005355">
    <property type="entry name" value="UBIAD1"/>
    <property type="match status" value="1"/>
</dbReference>
<feature type="transmembrane region" description="Helical" evidence="8">
    <location>
        <begin position="156"/>
        <end position="176"/>
    </location>
</feature>